<dbReference type="PANTHER" id="PTHR34606">
    <property type="entry name" value="BON DOMAIN-CONTAINING PROTEIN"/>
    <property type="match status" value="1"/>
</dbReference>
<feature type="chain" id="PRO_5008572297" evidence="2">
    <location>
        <begin position="23"/>
        <end position="192"/>
    </location>
</feature>
<dbReference type="InterPro" id="IPR051686">
    <property type="entry name" value="Lipoprotein_DolP"/>
</dbReference>
<dbReference type="Proteomes" id="UP000243180">
    <property type="component" value="Chromosome"/>
</dbReference>
<dbReference type="AlphaFoldDB" id="A0A1B4XDD9"/>
<dbReference type="PROSITE" id="PS50914">
    <property type="entry name" value="BON"/>
    <property type="match status" value="2"/>
</dbReference>
<keyword evidence="5" id="KW-1185">Reference proteome</keyword>
<feature type="domain" description="BON" evidence="3">
    <location>
        <begin position="47"/>
        <end position="116"/>
    </location>
</feature>
<evidence type="ECO:0000259" key="3">
    <source>
        <dbReference type="PROSITE" id="PS50914"/>
    </source>
</evidence>
<proteinExistence type="predicted"/>
<keyword evidence="1 2" id="KW-0732">Signal</keyword>
<feature type="signal peptide" evidence="2">
    <location>
        <begin position="1"/>
        <end position="22"/>
    </location>
</feature>
<dbReference type="EMBL" id="AP014879">
    <property type="protein sequence ID" value="BAV32833.1"/>
    <property type="molecule type" value="Genomic_DNA"/>
</dbReference>
<reference evidence="4 5" key="1">
    <citation type="submission" date="2015-05" db="EMBL/GenBank/DDBJ databases">
        <title>Complete genome sequence of a sulfur-oxidizing gammaproteobacterium strain HA5.</title>
        <authorList>
            <person name="Miura A."/>
            <person name="Kojima H."/>
            <person name="Fukui M."/>
        </authorList>
    </citation>
    <scope>NUCLEOTIDE SEQUENCE [LARGE SCALE GENOMIC DNA]</scope>
    <source>
        <strain evidence="4 5">HA5</strain>
    </source>
</reference>
<organism evidence="4 5">
    <name type="scientific">Sulfuricaulis limicola</name>
    <dbReference type="NCBI Taxonomy" id="1620215"/>
    <lineage>
        <taxon>Bacteria</taxon>
        <taxon>Pseudomonadati</taxon>
        <taxon>Pseudomonadota</taxon>
        <taxon>Gammaproteobacteria</taxon>
        <taxon>Acidiferrobacterales</taxon>
        <taxon>Acidiferrobacteraceae</taxon>
        <taxon>Sulfuricaulis</taxon>
    </lineage>
</organism>
<evidence type="ECO:0000313" key="4">
    <source>
        <dbReference type="EMBL" id="BAV32833.1"/>
    </source>
</evidence>
<dbReference type="RefSeq" id="WP_096359702.1">
    <property type="nucleotide sequence ID" value="NZ_AP014879.1"/>
</dbReference>
<dbReference type="FunCoup" id="A0A1B4XDD9">
    <property type="interactions" value="49"/>
</dbReference>
<dbReference type="Pfam" id="PF04972">
    <property type="entry name" value="BON"/>
    <property type="match status" value="2"/>
</dbReference>
<name>A0A1B4XDD9_9GAMM</name>
<evidence type="ECO:0000256" key="1">
    <source>
        <dbReference type="ARBA" id="ARBA00022729"/>
    </source>
</evidence>
<sequence>MRGQFLVLVIILGGITPLQACAPVIVAGGATAAVAAADRRSVGTQLDDENIELTARRKINDDNRLGDDVHVNITCFNGTMLLTGEATTAEQRDIVVSLAGILQGVKRVVNEIIVTEPTAFASRTNDSWITGRVKAKLLADEKITGRRVKVVTENGAVYLMGLVTQKEGELAAEATRAVGGVKRVVKLFEYTD</sequence>
<dbReference type="SMART" id="SM00749">
    <property type="entry name" value="BON"/>
    <property type="match status" value="2"/>
</dbReference>
<dbReference type="KEGG" id="slim:SCL_0511"/>
<dbReference type="InterPro" id="IPR007055">
    <property type="entry name" value="BON_dom"/>
</dbReference>
<dbReference type="OrthoDB" id="9783990at2"/>
<feature type="domain" description="BON" evidence="3">
    <location>
        <begin position="125"/>
        <end position="192"/>
    </location>
</feature>
<dbReference type="InParanoid" id="A0A1B4XDD9"/>
<dbReference type="PANTHER" id="PTHR34606:SF4">
    <property type="entry name" value="OUTER MEMBRANE LIPOPROTEIN DOLP"/>
    <property type="match status" value="1"/>
</dbReference>
<accession>A0A1B4XDD9</accession>
<keyword evidence="4" id="KW-0449">Lipoprotein</keyword>
<protein>
    <submittedName>
        <fullName evidence="4">Outer membrane lipoprotein</fullName>
    </submittedName>
</protein>
<evidence type="ECO:0000256" key="2">
    <source>
        <dbReference type="SAM" id="SignalP"/>
    </source>
</evidence>
<gene>
    <name evidence="4" type="ORF">SCL_0511</name>
</gene>
<evidence type="ECO:0000313" key="5">
    <source>
        <dbReference type="Proteomes" id="UP000243180"/>
    </source>
</evidence>
<dbReference type="InterPro" id="IPR014004">
    <property type="entry name" value="Transpt-assoc_nodulatn_dom_bac"/>
</dbReference>
<dbReference type="Gene3D" id="3.30.1340.30">
    <property type="match status" value="1"/>
</dbReference>